<dbReference type="EMBL" id="JBHSDP010000008">
    <property type="protein sequence ID" value="MFC4327616.1"/>
    <property type="molecule type" value="Genomic_DNA"/>
</dbReference>
<dbReference type="Proteomes" id="UP001595824">
    <property type="component" value="Unassembled WGS sequence"/>
</dbReference>
<organism evidence="1 2">
    <name type="scientific">Streptomyces andamanensis</name>
    <dbReference type="NCBI Taxonomy" id="1565035"/>
    <lineage>
        <taxon>Bacteria</taxon>
        <taxon>Bacillati</taxon>
        <taxon>Actinomycetota</taxon>
        <taxon>Actinomycetes</taxon>
        <taxon>Kitasatosporales</taxon>
        <taxon>Streptomycetaceae</taxon>
        <taxon>Streptomyces</taxon>
    </lineage>
</organism>
<sequence>MTVTAEGIALASVHSGLRGADRAGFRAIWRGLGEVTPDPAVALDRRRSTTDGRLEEVFESPTRAAHTSASG</sequence>
<name>A0ABV8TAI9_9ACTN</name>
<keyword evidence="2" id="KW-1185">Reference proteome</keyword>
<dbReference type="RefSeq" id="WP_381737761.1">
    <property type="nucleotide sequence ID" value="NZ_JBHSDP010000008.1"/>
</dbReference>
<accession>A0ABV8TAI9</accession>
<reference evidence="2" key="1">
    <citation type="journal article" date="2019" name="Int. J. Syst. Evol. Microbiol.">
        <title>The Global Catalogue of Microorganisms (GCM) 10K type strain sequencing project: providing services to taxonomists for standard genome sequencing and annotation.</title>
        <authorList>
            <consortium name="The Broad Institute Genomics Platform"/>
            <consortium name="The Broad Institute Genome Sequencing Center for Infectious Disease"/>
            <person name="Wu L."/>
            <person name="Ma J."/>
        </authorList>
    </citation>
    <scope>NUCLEOTIDE SEQUENCE [LARGE SCALE GENOMIC DNA]</scope>
    <source>
        <strain evidence="2">PCU 347</strain>
    </source>
</reference>
<evidence type="ECO:0000313" key="2">
    <source>
        <dbReference type="Proteomes" id="UP001595824"/>
    </source>
</evidence>
<protein>
    <submittedName>
        <fullName evidence="1">Uncharacterized protein</fullName>
    </submittedName>
</protein>
<evidence type="ECO:0000313" key="1">
    <source>
        <dbReference type="EMBL" id="MFC4327616.1"/>
    </source>
</evidence>
<comment type="caution">
    <text evidence="1">The sequence shown here is derived from an EMBL/GenBank/DDBJ whole genome shotgun (WGS) entry which is preliminary data.</text>
</comment>
<gene>
    <name evidence="1" type="ORF">ACFPC0_07190</name>
</gene>
<proteinExistence type="predicted"/>